<evidence type="ECO:0000313" key="5">
    <source>
        <dbReference type="Proteomes" id="UP000214588"/>
    </source>
</evidence>
<protein>
    <recommendedName>
        <fullName evidence="2">Deoxyguanosinetriphosphate triphosphohydrolase-like protein</fullName>
    </recommendedName>
</protein>
<dbReference type="Pfam" id="PF13286">
    <property type="entry name" value="HD_assoc"/>
    <property type="match status" value="1"/>
</dbReference>
<proteinExistence type="inferred from homology"/>
<dbReference type="InterPro" id="IPR026875">
    <property type="entry name" value="PHydrolase_assoc_dom"/>
</dbReference>
<dbReference type="InterPro" id="IPR051094">
    <property type="entry name" value="Diverse_Catalytic_Enzymes"/>
</dbReference>
<dbReference type="NCBIfam" id="TIGR01353">
    <property type="entry name" value="dGTP_triPase"/>
    <property type="match status" value="1"/>
</dbReference>
<dbReference type="GO" id="GO:0016793">
    <property type="term" value="F:triphosphoric monoester hydrolase activity"/>
    <property type="evidence" value="ECO:0007669"/>
    <property type="project" value="InterPro"/>
</dbReference>
<organism evidence="4 5">
    <name type="scientific">Natranaerobius trueperi</name>
    <dbReference type="NCBI Taxonomy" id="759412"/>
    <lineage>
        <taxon>Bacteria</taxon>
        <taxon>Bacillati</taxon>
        <taxon>Bacillota</taxon>
        <taxon>Clostridia</taxon>
        <taxon>Natranaerobiales</taxon>
        <taxon>Natranaerobiaceae</taxon>
        <taxon>Natranaerobius</taxon>
    </lineage>
</organism>
<sequence length="336" mass="38862">MDYRETIEENEKKVLASYATFSTNSKGRLRQEEECSIRTCFQKDRDRILHSKAFRRLKHKTQVFISPEGDHYRTRLTHTLEVAQLSRTVARALNLNEDLTEAIALGHDLGHTPFGHAGEAVLDKLVPGGFHHNFQSLRVVDYLERPGGLNLTQEVRDGIENHTGDKAPFTLEGRIVKICDRIAYINHDIDDAIRGEIISQSDLPYDSLEILGFTSNSRINSMIFDLITTSKESKDIKMSDGIRETVNRLRKFLFRKVYIGSEAKEEESKAMFVIESVYDYFRKNHDKLPVDVQTLLDTIPLERVVCDYVAGMTDRYILDLYRDIFLPKPWSFRREE</sequence>
<accession>A0A226BVQ7</accession>
<dbReference type="PROSITE" id="PS51831">
    <property type="entry name" value="HD"/>
    <property type="match status" value="1"/>
</dbReference>
<dbReference type="InterPro" id="IPR006261">
    <property type="entry name" value="dGTPase"/>
</dbReference>
<dbReference type="CDD" id="cd00077">
    <property type="entry name" value="HDc"/>
    <property type="match status" value="1"/>
</dbReference>
<name>A0A226BVQ7_9FIRM</name>
<dbReference type="AlphaFoldDB" id="A0A226BVQ7"/>
<keyword evidence="5" id="KW-1185">Reference proteome</keyword>
<dbReference type="OrthoDB" id="9803619at2"/>
<dbReference type="EMBL" id="NIQC01000028">
    <property type="protein sequence ID" value="OWZ83076.1"/>
    <property type="molecule type" value="Genomic_DNA"/>
</dbReference>
<evidence type="ECO:0000256" key="1">
    <source>
        <dbReference type="ARBA" id="ARBA00022801"/>
    </source>
</evidence>
<dbReference type="NCBIfam" id="NF002327">
    <property type="entry name" value="PRK01286.1-2"/>
    <property type="match status" value="1"/>
</dbReference>
<dbReference type="Pfam" id="PF01966">
    <property type="entry name" value="HD"/>
    <property type="match status" value="1"/>
</dbReference>
<dbReference type="HAMAP" id="MF_01212">
    <property type="entry name" value="dGTPase_type2"/>
    <property type="match status" value="1"/>
</dbReference>
<reference evidence="4 5" key="1">
    <citation type="submission" date="2017-06" db="EMBL/GenBank/DDBJ databases">
        <title>Draft Genome Sequence of Natranaerobius trueperi halophilic, alkalithermophilic bacteria from soda lakes.</title>
        <authorList>
            <person name="Zhao B."/>
        </authorList>
    </citation>
    <scope>NUCLEOTIDE SEQUENCE [LARGE SCALE GENOMIC DNA]</scope>
    <source>
        <strain evidence="4 5">DSM 18760</strain>
    </source>
</reference>
<dbReference type="InterPro" id="IPR006674">
    <property type="entry name" value="HD_domain"/>
</dbReference>
<evidence type="ECO:0000259" key="3">
    <source>
        <dbReference type="PROSITE" id="PS51831"/>
    </source>
</evidence>
<comment type="similarity">
    <text evidence="2">Belongs to the dGTPase family. Type 2 subfamily.</text>
</comment>
<dbReference type="SMART" id="SM00471">
    <property type="entry name" value="HDc"/>
    <property type="match status" value="1"/>
</dbReference>
<dbReference type="PANTHER" id="PTHR35795:SF1">
    <property type="entry name" value="BIS(5'-NUCLEOSYL)-TETRAPHOSPHATASE, SYMMETRICAL"/>
    <property type="match status" value="1"/>
</dbReference>
<dbReference type="RefSeq" id="WP_089024242.1">
    <property type="nucleotide sequence ID" value="NZ_NIQC01000028.1"/>
</dbReference>
<dbReference type="PANTHER" id="PTHR35795">
    <property type="entry name" value="SLR1885 PROTEIN"/>
    <property type="match status" value="1"/>
</dbReference>
<comment type="caution">
    <text evidence="4">The sequence shown here is derived from an EMBL/GenBank/DDBJ whole genome shotgun (WGS) entry which is preliminary data.</text>
</comment>
<evidence type="ECO:0000256" key="2">
    <source>
        <dbReference type="HAMAP-Rule" id="MF_01212"/>
    </source>
</evidence>
<gene>
    <name evidence="4" type="ORF">CDO51_10610</name>
</gene>
<evidence type="ECO:0000313" key="4">
    <source>
        <dbReference type="EMBL" id="OWZ83076.1"/>
    </source>
</evidence>
<dbReference type="InterPro" id="IPR023023">
    <property type="entry name" value="dNTPase_2"/>
</dbReference>
<dbReference type="Proteomes" id="UP000214588">
    <property type="component" value="Unassembled WGS sequence"/>
</dbReference>
<dbReference type="InterPro" id="IPR003607">
    <property type="entry name" value="HD/PDEase_dom"/>
</dbReference>
<dbReference type="SUPFAM" id="SSF109604">
    <property type="entry name" value="HD-domain/PDEase-like"/>
    <property type="match status" value="1"/>
</dbReference>
<keyword evidence="1 2" id="KW-0378">Hydrolase</keyword>
<feature type="domain" description="HD" evidence="3">
    <location>
        <begin position="75"/>
        <end position="185"/>
    </location>
</feature>
<dbReference type="Gene3D" id="1.10.3210.10">
    <property type="entry name" value="Hypothetical protein af1432"/>
    <property type="match status" value="1"/>
</dbReference>